<keyword evidence="1" id="KW-0328">Glycosyltransferase</keyword>
<evidence type="ECO:0000259" key="3">
    <source>
        <dbReference type="Pfam" id="PF00534"/>
    </source>
</evidence>
<dbReference type="Pfam" id="PF00534">
    <property type="entry name" value="Glycos_transf_1"/>
    <property type="match status" value="1"/>
</dbReference>
<name>A0A1X0B5Y3_9MYCO</name>
<dbReference type="GO" id="GO:1903509">
    <property type="term" value="P:liposaccharide metabolic process"/>
    <property type="evidence" value="ECO:0007669"/>
    <property type="project" value="UniProtKB-ARBA"/>
</dbReference>
<evidence type="ECO:0000313" key="6">
    <source>
        <dbReference type="Proteomes" id="UP000192448"/>
    </source>
</evidence>
<dbReference type="InterPro" id="IPR028098">
    <property type="entry name" value="Glyco_trans_4-like_N"/>
</dbReference>
<evidence type="ECO:0000259" key="4">
    <source>
        <dbReference type="Pfam" id="PF13439"/>
    </source>
</evidence>
<dbReference type="RefSeq" id="WP_083162225.1">
    <property type="nucleotide sequence ID" value="NZ_MVHF01000005.1"/>
</dbReference>
<dbReference type="AlphaFoldDB" id="A0A1X0B5Y3"/>
<dbReference type="GO" id="GO:1901137">
    <property type="term" value="P:carbohydrate derivative biosynthetic process"/>
    <property type="evidence" value="ECO:0007669"/>
    <property type="project" value="UniProtKB-ARBA"/>
</dbReference>
<dbReference type="PANTHER" id="PTHR45947:SF3">
    <property type="entry name" value="SULFOQUINOVOSYL TRANSFERASE SQD2"/>
    <property type="match status" value="1"/>
</dbReference>
<evidence type="ECO:0000256" key="2">
    <source>
        <dbReference type="ARBA" id="ARBA00022679"/>
    </source>
</evidence>
<dbReference type="Pfam" id="PF13439">
    <property type="entry name" value="Glyco_transf_4"/>
    <property type="match status" value="1"/>
</dbReference>
<dbReference type="SUPFAM" id="SSF53756">
    <property type="entry name" value="UDP-Glycosyltransferase/glycogen phosphorylase"/>
    <property type="match status" value="1"/>
</dbReference>
<dbReference type="EMBL" id="MVHF01000005">
    <property type="protein sequence ID" value="ORA37693.1"/>
    <property type="molecule type" value="Genomic_DNA"/>
</dbReference>
<keyword evidence="6" id="KW-1185">Reference proteome</keyword>
<feature type="domain" description="Glycosyltransferase subfamily 4-like N-terminal" evidence="4">
    <location>
        <begin position="14"/>
        <end position="192"/>
    </location>
</feature>
<dbReference type="InterPro" id="IPR050194">
    <property type="entry name" value="Glycosyltransferase_grp1"/>
</dbReference>
<dbReference type="GO" id="GO:0008610">
    <property type="term" value="P:lipid biosynthetic process"/>
    <property type="evidence" value="ECO:0007669"/>
    <property type="project" value="UniProtKB-ARBA"/>
</dbReference>
<protein>
    <recommendedName>
        <fullName evidence="7">Glycosyl transferase family 1</fullName>
    </recommendedName>
</protein>
<feature type="domain" description="Glycosyl transferase family 1" evidence="3">
    <location>
        <begin position="202"/>
        <end position="356"/>
    </location>
</feature>
<dbReference type="OrthoDB" id="9802525at2"/>
<organism evidence="5 6">
    <name type="scientific">Mycobacterium aquaticum</name>
    <dbReference type="NCBI Taxonomy" id="1927124"/>
    <lineage>
        <taxon>Bacteria</taxon>
        <taxon>Bacillati</taxon>
        <taxon>Actinomycetota</taxon>
        <taxon>Actinomycetes</taxon>
        <taxon>Mycobacteriales</taxon>
        <taxon>Mycobacteriaceae</taxon>
        <taxon>Mycobacterium</taxon>
    </lineage>
</organism>
<keyword evidence="2" id="KW-0808">Transferase</keyword>
<dbReference type="Proteomes" id="UP000192448">
    <property type="component" value="Unassembled WGS sequence"/>
</dbReference>
<sequence length="380" mass="41994">MKIVLACDTFTPDINGAAVFTQRLAAGLAERGHELHVIAPSPTGYSYQHIYDNARIYRIPSFHYPWHSTFHIADFRRTPRGVYQLLHDIEPDVVHIQSHFVISRAAARASSQLGIPWVATNHFMPENLRSQSPIAIPDIIYRVLARCAWKDAARVLNHAGAVTAPTYHAAEILRRRAGVANAIPISCGVDISAFTPNDERISSQPSVLFVGRLELEKHVDQIIRALPIMTCPAELRIVGTGSQERSLRDLTTALGLHDRIRFLGYLNDDQLIAEFNCAGAFCMPGTAELQSIATLEAMAAGLPVVAADAHALPELVSPGVNGELFPPGDVKRLAWALDQVLLDEQRRTAYAKSSRELVTRHELSRTVEEFEKLYANTSIT</sequence>
<evidence type="ECO:0008006" key="7">
    <source>
        <dbReference type="Google" id="ProtNLM"/>
    </source>
</evidence>
<dbReference type="Gene3D" id="3.40.50.2000">
    <property type="entry name" value="Glycogen Phosphorylase B"/>
    <property type="match status" value="2"/>
</dbReference>
<comment type="caution">
    <text evidence="5">The sequence shown here is derived from an EMBL/GenBank/DDBJ whole genome shotgun (WGS) entry which is preliminary data.</text>
</comment>
<dbReference type="InterPro" id="IPR001296">
    <property type="entry name" value="Glyco_trans_1"/>
</dbReference>
<reference evidence="5 6" key="1">
    <citation type="submission" date="2017-02" db="EMBL/GenBank/DDBJ databases">
        <title>The new phylogeny of genus Mycobacterium.</title>
        <authorList>
            <person name="Tortoli E."/>
            <person name="Trovato A."/>
            <person name="Cirillo D.M."/>
        </authorList>
    </citation>
    <scope>NUCLEOTIDE SEQUENCE [LARGE SCALE GENOMIC DNA]</scope>
    <source>
        <strain evidence="5 6">RW6</strain>
    </source>
</reference>
<dbReference type="PANTHER" id="PTHR45947">
    <property type="entry name" value="SULFOQUINOVOSYL TRANSFERASE SQD2"/>
    <property type="match status" value="1"/>
</dbReference>
<accession>A0A1X0B5Y3</accession>
<dbReference type="STRING" id="1927124.BST13_07585"/>
<proteinExistence type="predicted"/>
<evidence type="ECO:0000313" key="5">
    <source>
        <dbReference type="EMBL" id="ORA37693.1"/>
    </source>
</evidence>
<evidence type="ECO:0000256" key="1">
    <source>
        <dbReference type="ARBA" id="ARBA00022676"/>
    </source>
</evidence>
<gene>
    <name evidence="5" type="ORF">BST13_07585</name>
</gene>
<dbReference type="GO" id="GO:0016758">
    <property type="term" value="F:hexosyltransferase activity"/>
    <property type="evidence" value="ECO:0007669"/>
    <property type="project" value="TreeGrafter"/>
</dbReference>